<dbReference type="PANTHER" id="PTHR10672:SF39">
    <property type="entry name" value="CLASS II ALDOLASE_ADDUCIN N-TERMINAL DOMAIN-CONTAINING PROTEIN"/>
    <property type="match status" value="1"/>
</dbReference>
<dbReference type="AlphaFoldDB" id="A0AAX4JLI9"/>
<gene>
    <name evidence="2" type="ORF">L201_000513</name>
</gene>
<reference evidence="2 3" key="1">
    <citation type="submission" date="2024-01" db="EMBL/GenBank/DDBJ databases">
        <title>Comparative genomics of Cryptococcus and Kwoniella reveals pathogenesis evolution and contrasting modes of karyotype evolution via chromosome fusion or intercentromeric recombination.</title>
        <authorList>
            <person name="Coelho M.A."/>
            <person name="David-Palma M."/>
            <person name="Shea T."/>
            <person name="Bowers K."/>
            <person name="McGinley-Smith S."/>
            <person name="Mohammad A.W."/>
            <person name="Gnirke A."/>
            <person name="Yurkov A.M."/>
            <person name="Nowrousian M."/>
            <person name="Sun S."/>
            <person name="Cuomo C.A."/>
            <person name="Heitman J."/>
        </authorList>
    </citation>
    <scope>NUCLEOTIDE SEQUENCE [LARGE SCALE GENOMIC DNA]</scope>
    <source>
        <strain evidence="2 3">CBS 6074</strain>
    </source>
</reference>
<protein>
    <recommendedName>
        <fullName evidence="1">Class II aldolase/adducin N-terminal domain-containing protein</fullName>
    </recommendedName>
</protein>
<proteinExistence type="predicted"/>
<dbReference type="Proteomes" id="UP001355207">
    <property type="component" value="Chromosome 1"/>
</dbReference>
<keyword evidence="3" id="KW-1185">Reference proteome</keyword>
<organism evidence="2 3">
    <name type="scientific">Kwoniella dendrophila CBS 6074</name>
    <dbReference type="NCBI Taxonomy" id="1295534"/>
    <lineage>
        <taxon>Eukaryota</taxon>
        <taxon>Fungi</taxon>
        <taxon>Dikarya</taxon>
        <taxon>Basidiomycota</taxon>
        <taxon>Agaricomycotina</taxon>
        <taxon>Tremellomycetes</taxon>
        <taxon>Tremellales</taxon>
        <taxon>Cryptococcaceae</taxon>
        <taxon>Kwoniella</taxon>
    </lineage>
</organism>
<dbReference type="InterPro" id="IPR051017">
    <property type="entry name" value="Aldolase-II_Adducin_sf"/>
</dbReference>
<dbReference type="EMBL" id="CP144098">
    <property type="protein sequence ID" value="WWC85647.1"/>
    <property type="molecule type" value="Genomic_DNA"/>
</dbReference>
<dbReference type="Pfam" id="PF00596">
    <property type="entry name" value="Aldolase_II"/>
    <property type="match status" value="1"/>
</dbReference>
<dbReference type="GeneID" id="91091185"/>
<dbReference type="PANTHER" id="PTHR10672">
    <property type="entry name" value="ADDUCIN"/>
    <property type="match status" value="1"/>
</dbReference>
<dbReference type="RefSeq" id="XP_066072410.1">
    <property type="nucleotide sequence ID" value="XM_066216313.1"/>
</dbReference>
<evidence type="ECO:0000259" key="1">
    <source>
        <dbReference type="SMART" id="SM01007"/>
    </source>
</evidence>
<dbReference type="Gene3D" id="3.40.225.10">
    <property type="entry name" value="Class II aldolase/adducin N-terminal domain"/>
    <property type="match status" value="1"/>
</dbReference>
<dbReference type="SMART" id="SM01007">
    <property type="entry name" value="Aldolase_II"/>
    <property type="match status" value="1"/>
</dbReference>
<dbReference type="SUPFAM" id="SSF53639">
    <property type="entry name" value="AraD/HMP-PK domain-like"/>
    <property type="match status" value="1"/>
</dbReference>
<dbReference type="InterPro" id="IPR001303">
    <property type="entry name" value="Aldolase_II/adducin_N"/>
</dbReference>
<feature type="domain" description="Class II aldolase/adducin N-terminal" evidence="1">
    <location>
        <begin position="42"/>
        <end position="224"/>
    </location>
</feature>
<dbReference type="InterPro" id="IPR036409">
    <property type="entry name" value="Aldolase_II/adducin_N_sf"/>
</dbReference>
<dbReference type="GO" id="GO:0051015">
    <property type="term" value="F:actin filament binding"/>
    <property type="evidence" value="ECO:0007669"/>
    <property type="project" value="TreeGrafter"/>
</dbReference>
<name>A0AAX4JLI9_9TREE</name>
<dbReference type="GO" id="GO:0005856">
    <property type="term" value="C:cytoskeleton"/>
    <property type="evidence" value="ECO:0007669"/>
    <property type="project" value="TreeGrafter"/>
</dbReference>
<evidence type="ECO:0000313" key="3">
    <source>
        <dbReference type="Proteomes" id="UP001355207"/>
    </source>
</evidence>
<sequence length="279" mass="30788">MAIEVEANPDYSTGEKPKVRRFRRAAPPTFPDAQTEKVYRRGRLAMACRVVAAQGWGIGCSMQLSSRDPLDPTTIWVHPAGKALAAMKSSDLIQVKISTGEVVENDSEWGYDLNAVAIHRAIYQARPEIGAVIQGNTPHARSFSMQNRPLEMIVQDSCTFYNKFNRLPFSVGQNALDNPQAVSDCLKDGKGFVMENRGILLCGATIECPISYYIRMESLCQIQLLAEAAVKGRGGDLVRVGEQEVQFTFDNSGSEHHAWLMAMPYFARQDKLTGGATVI</sequence>
<accession>A0AAX4JLI9</accession>
<evidence type="ECO:0000313" key="2">
    <source>
        <dbReference type="EMBL" id="WWC85647.1"/>
    </source>
</evidence>